<evidence type="ECO:0000313" key="2">
    <source>
        <dbReference type="Proteomes" id="UP001432322"/>
    </source>
</evidence>
<dbReference type="AlphaFoldDB" id="A0AAV5WMP4"/>
<protein>
    <submittedName>
        <fullName evidence="1">Uncharacterized protein</fullName>
    </submittedName>
</protein>
<organism evidence="1 2">
    <name type="scientific">Pristionchus fissidentatus</name>
    <dbReference type="NCBI Taxonomy" id="1538716"/>
    <lineage>
        <taxon>Eukaryota</taxon>
        <taxon>Metazoa</taxon>
        <taxon>Ecdysozoa</taxon>
        <taxon>Nematoda</taxon>
        <taxon>Chromadorea</taxon>
        <taxon>Rhabditida</taxon>
        <taxon>Rhabditina</taxon>
        <taxon>Diplogasteromorpha</taxon>
        <taxon>Diplogasteroidea</taxon>
        <taxon>Neodiplogasteridae</taxon>
        <taxon>Pristionchus</taxon>
    </lineage>
</organism>
<name>A0AAV5WMP4_9BILA</name>
<sequence length="234" mass="25385">VPLLDSRAIHSTLLNAPSSTKSPRITMISSDYAEVELSSGRELSETVRDTAANVGRYVASNGAILSGNMTGNGLPDDFFRHKSPLEKWGEADHRNSIRPVRQDVLQEHRDAFPLLNVIDQIATTAARVNVAPLIADRIFETISSFPSSTLPTPKLLRKSMLCVPSNEQCGSVVRSFDKFFGSSGLVVNGFLNPYERAGRRGPIDCQGSAADTVVASYNTAIRVLPKSQLGMLIL</sequence>
<feature type="non-terminal residue" evidence="1">
    <location>
        <position position="1"/>
    </location>
</feature>
<accession>A0AAV5WMP4</accession>
<dbReference type="EMBL" id="BTSY01000005">
    <property type="protein sequence ID" value="GMT31029.1"/>
    <property type="molecule type" value="Genomic_DNA"/>
</dbReference>
<feature type="non-terminal residue" evidence="1">
    <location>
        <position position="234"/>
    </location>
</feature>
<evidence type="ECO:0000313" key="1">
    <source>
        <dbReference type="EMBL" id="GMT31029.1"/>
    </source>
</evidence>
<dbReference type="Proteomes" id="UP001432322">
    <property type="component" value="Unassembled WGS sequence"/>
</dbReference>
<proteinExistence type="predicted"/>
<gene>
    <name evidence="1" type="ORF">PFISCL1PPCAC_22326</name>
</gene>
<keyword evidence="2" id="KW-1185">Reference proteome</keyword>
<reference evidence="1" key="1">
    <citation type="submission" date="2023-10" db="EMBL/GenBank/DDBJ databases">
        <title>Genome assembly of Pristionchus species.</title>
        <authorList>
            <person name="Yoshida K."/>
            <person name="Sommer R.J."/>
        </authorList>
    </citation>
    <scope>NUCLEOTIDE SEQUENCE</scope>
    <source>
        <strain evidence="1">RS5133</strain>
    </source>
</reference>
<comment type="caution">
    <text evidence="1">The sequence shown here is derived from an EMBL/GenBank/DDBJ whole genome shotgun (WGS) entry which is preliminary data.</text>
</comment>